<keyword evidence="1" id="KW-1133">Transmembrane helix</keyword>
<evidence type="ECO:0000313" key="3">
    <source>
        <dbReference type="Proteomes" id="UP001264340"/>
    </source>
</evidence>
<sequence length="204" mass="22662">MGHERAYCGSRTACGNRPDHPNLRPFAANGLCTGPGLPDRVPVFFQDPDLRFENHVFHEIAIAAATFEGLFVTYVTWRCYRSSGEPLLRWLTLGLFGFVLVYALRGAFTGLAHHHIWLFLLYGPASRLVMSILLFAGLLSYDRPPDRQDRRLNHRAWVPWIALFVIIDVAVAILASSPIAGSLAVRLTMEGGALLFSTLNVTAL</sequence>
<organism evidence="2 3">
    <name type="scientific">Paraburkholderia terricola</name>
    <dbReference type="NCBI Taxonomy" id="169427"/>
    <lineage>
        <taxon>Bacteria</taxon>
        <taxon>Pseudomonadati</taxon>
        <taxon>Pseudomonadota</taxon>
        <taxon>Betaproteobacteria</taxon>
        <taxon>Burkholderiales</taxon>
        <taxon>Burkholderiaceae</taxon>
        <taxon>Paraburkholderia</taxon>
    </lineage>
</organism>
<keyword evidence="1" id="KW-0472">Membrane</keyword>
<comment type="caution">
    <text evidence="2">The sequence shown here is derived from an EMBL/GenBank/DDBJ whole genome shotgun (WGS) entry which is preliminary data.</text>
</comment>
<evidence type="ECO:0000256" key="1">
    <source>
        <dbReference type="SAM" id="Phobius"/>
    </source>
</evidence>
<name>A0ABU1M1G7_9BURK</name>
<feature type="transmembrane region" description="Helical" evidence="1">
    <location>
        <begin position="116"/>
        <end position="139"/>
    </location>
</feature>
<protein>
    <submittedName>
        <fullName evidence="2">Uncharacterized protein</fullName>
    </submittedName>
</protein>
<feature type="transmembrane region" description="Helical" evidence="1">
    <location>
        <begin position="87"/>
        <end position="104"/>
    </location>
</feature>
<feature type="transmembrane region" description="Helical" evidence="1">
    <location>
        <begin position="56"/>
        <end position="75"/>
    </location>
</feature>
<reference evidence="2 3" key="1">
    <citation type="submission" date="2023-07" db="EMBL/GenBank/DDBJ databases">
        <title>Sorghum-associated microbial communities from plants grown in Nebraska, USA.</title>
        <authorList>
            <person name="Schachtman D."/>
        </authorList>
    </citation>
    <scope>NUCLEOTIDE SEQUENCE [LARGE SCALE GENOMIC DNA]</scope>
    <source>
        <strain evidence="2 3">DS1316</strain>
    </source>
</reference>
<feature type="transmembrane region" description="Helical" evidence="1">
    <location>
        <begin position="160"/>
        <end position="180"/>
    </location>
</feature>
<gene>
    <name evidence="2" type="ORF">J2804_006290</name>
</gene>
<evidence type="ECO:0000313" key="2">
    <source>
        <dbReference type="EMBL" id="MDR6412854.1"/>
    </source>
</evidence>
<keyword evidence="1" id="KW-0812">Transmembrane</keyword>
<keyword evidence="3" id="KW-1185">Reference proteome</keyword>
<dbReference type="EMBL" id="JAVDRP010000026">
    <property type="protein sequence ID" value="MDR6412854.1"/>
    <property type="molecule type" value="Genomic_DNA"/>
</dbReference>
<dbReference type="Proteomes" id="UP001264340">
    <property type="component" value="Unassembled WGS sequence"/>
</dbReference>
<accession>A0ABU1M1G7</accession>
<proteinExistence type="predicted"/>